<name>A0A9D3VUR2_9ROSI</name>
<dbReference type="Proteomes" id="UP000828251">
    <property type="component" value="Unassembled WGS sequence"/>
</dbReference>
<gene>
    <name evidence="1" type="ORF">J1N35_013984</name>
</gene>
<evidence type="ECO:0000313" key="2">
    <source>
        <dbReference type="Proteomes" id="UP000828251"/>
    </source>
</evidence>
<sequence>ALHPIYGCPTANVPKKPPLEQATLEVGFKPSVLAMIGAFQRITGGNSSLANRGLSFE</sequence>
<accession>A0A9D3VUR2</accession>
<dbReference type="AlphaFoldDB" id="A0A9D3VUR2"/>
<organism evidence="1 2">
    <name type="scientific">Gossypium stocksii</name>
    <dbReference type="NCBI Taxonomy" id="47602"/>
    <lineage>
        <taxon>Eukaryota</taxon>
        <taxon>Viridiplantae</taxon>
        <taxon>Streptophyta</taxon>
        <taxon>Embryophyta</taxon>
        <taxon>Tracheophyta</taxon>
        <taxon>Spermatophyta</taxon>
        <taxon>Magnoliopsida</taxon>
        <taxon>eudicotyledons</taxon>
        <taxon>Gunneridae</taxon>
        <taxon>Pentapetalae</taxon>
        <taxon>rosids</taxon>
        <taxon>malvids</taxon>
        <taxon>Malvales</taxon>
        <taxon>Malvaceae</taxon>
        <taxon>Malvoideae</taxon>
        <taxon>Gossypium</taxon>
    </lineage>
</organism>
<reference evidence="1 2" key="1">
    <citation type="journal article" date="2021" name="Plant Biotechnol. J.">
        <title>Multi-omics assisted identification of the key and species-specific regulatory components of drought-tolerant mechanisms in Gossypium stocksii.</title>
        <authorList>
            <person name="Yu D."/>
            <person name="Ke L."/>
            <person name="Zhang D."/>
            <person name="Wu Y."/>
            <person name="Sun Y."/>
            <person name="Mei J."/>
            <person name="Sun J."/>
            <person name="Sun Y."/>
        </authorList>
    </citation>
    <scope>NUCLEOTIDE SEQUENCE [LARGE SCALE GENOMIC DNA]</scope>
    <source>
        <strain evidence="2">cv. E1</strain>
        <tissue evidence="1">Leaf</tissue>
    </source>
</reference>
<proteinExistence type="predicted"/>
<keyword evidence="2" id="KW-1185">Reference proteome</keyword>
<evidence type="ECO:0000313" key="1">
    <source>
        <dbReference type="EMBL" id="KAH1097063.1"/>
    </source>
</evidence>
<dbReference type="EMBL" id="JAIQCV010000005">
    <property type="protein sequence ID" value="KAH1097063.1"/>
    <property type="molecule type" value="Genomic_DNA"/>
</dbReference>
<comment type="caution">
    <text evidence="1">The sequence shown here is derived from an EMBL/GenBank/DDBJ whole genome shotgun (WGS) entry which is preliminary data.</text>
</comment>
<protein>
    <submittedName>
        <fullName evidence="1">Uncharacterized protein</fullName>
    </submittedName>
</protein>
<feature type="non-terminal residue" evidence="1">
    <location>
        <position position="1"/>
    </location>
</feature>